<dbReference type="AlphaFoldDB" id="A0A210QU04"/>
<accession>A0A210QU04</accession>
<feature type="domain" description="B box-type" evidence="3">
    <location>
        <begin position="7"/>
        <end position="54"/>
    </location>
</feature>
<evidence type="ECO:0000256" key="1">
    <source>
        <dbReference type="PROSITE-ProRule" id="PRU00024"/>
    </source>
</evidence>
<evidence type="ECO:0000256" key="2">
    <source>
        <dbReference type="SAM" id="Coils"/>
    </source>
</evidence>
<dbReference type="OrthoDB" id="6069592at2759"/>
<dbReference type="SUPFAM" id="SSF57845">
    <property type="entry name" value="B-box zinc-binding domain"/>
    <property type="match status" value="1"/>
</dbReference>
<dbReference type="PROSITE" id="PS50119">
    <property type="entry name" value="ZF_BBOX"/>
    <property type="match status" value="1"/>
</dbReference>
<sequence length="559" mass="63753">MSHLQAQKAVCCEICSTKVNVNWFCMRCDEYLCEICNSLHKRTKQTRNCTVIPRDLIEIKIESDKMYSERNCPNHNSENIKFVCRTCNNIEGCLQCVLEYHVTPGKHSVELIGNTTKDKAKDRYQIERLESILESKLRHCAERYSETSKKNEQSQFLKEELVSAIQARSEVLEQELKKAKQKMLQRVEKLFSDSQTHLEHHREQCSEFRRALDDSKEQLKKKQESTSQTDLQSFTQQAIDMFKKTVLPEIPGHSFSFALVAKGTVDDIFGSLTNEIAKVQTSVRDAKEKLYNVEVLGTIHTQNARGIGKICPVSDQMAWIAHSNKNSVEKINKTGKTVRVLKTPFPVQDIAVNSDKDMVLTANSTVWSKDLLNEQSDFRDIKNFEPFSVKGVALVTGQDILVCAQLKGDPGKVVRLSWKGEILMEIHDVTEDPVLCDPYRIAHNIFNDDIAIACRDNILVYTKAGNLRSKWNGLRSDFNPHGITYDNHGNVLMSCYKHNLVYMLDEDGQDGEDGHILLDRQKHTMVTNPWVVAVDVSGKLWLAGNQGVIHIIKYITNYQ</sequence>
<proteinExistence type="predicted"/>
<keyword evidence="1" id="KW-0479">Metal-binding</keyword>
<dbReference type="PANTHER" id="PTHR25462">
    <property type="entry name" value="BONUS, ISOFORM C-RELATED"/>
    <property type="match status" value="1"/>
</dbReference>
<dbReference type="InterPro" id="IPR047153">
    <property type="entry name" value="TRIM45/56/19-like"/>
</dbReference>
<dbReference type="GO" id="GO:0061630">
    <property type="term" value="F:ubiquitin protein ligase activity"/>
    <property type="evidence" value="ECO:0007669"/>
    <property type="project" value="TreeGrafter"/>
</dbReference>
<keyword evidence="1" id="KW-0863">Zinc-finger</keyword>
<protein>
    <submittedName>
        <fullName evidence="4">Transcription intermediary factor 1-alpha</fullName>
    </submittedName>
</protein>
<dbReference type="InterPro" id="IPR011042">
    <property type="entry name" value="6-blade_b-propeller_TolB-like"/>
</dbReference>
<dbReference type="PANTHER" id="PTHR25462:SF296">
    <property type="entry name" value="MEIOTIC P26, ISOFORM F"/>
    <property type="match status" value="1"/>
</dbReference>
<gene>
    <name evidence="4" type="ORF">KP79_PYT20096</name>
</gene>
<reference evidence="4 5" key="1">
    <citation type="journal article" date="2017" name="Nat. Ecol. Evol.">
        <title>Scallop genome provides insights into evolution of bilaterian karyotype and development.</title>
        <authorList>
            <person name="Wang S."/>
            <person name="Zhang J."/>
            <person name="Jiao W."/>
            <person name="Li J."/>
            <person name="Xun X."/>
            <person name="Sun Y."/>
            <person name="Guo X."/>
            <person name="Huan P."/>
            <person name="Dong B."/>
            <person name="Zhang L."/>
            <person name="Hu X."/>
            <person name="Sun X."/>
            <person name="Wang J."/>
            <person name="Zhao C."/>
            <person name="Wang Y."/>
            <person name="Wang D."/>
            <person name="Huang X."/>
            <person name="Wang R."/>
            <person name="Lv J."/>
            <person name="Li Y."/>
            <person name="Zhang Z."/>
            <person name="Liu B."/>
            <person name="Lu W."/>
            <person name="Hui Y."/>
            <person name="Liang J."/>
            <person name="Zhou Z."/>
            <person name="Hou R."/>
            <person name="Li X."/>
            <person name="Liu Y."/>
            <person name="Li H."/>
            <person name="Ning X."/>
            <person name="Lin Y."/>
            <person name="Zhao L."/>
            <person name="Xing Q."/>
            <person name="Dou J."/>
            <person name="Li Y."/>
            <person name="Mao J."/>
            <person name="Guo H."/>
            <person name="Dou H."/>
            <person name="Li T."/>
            <person name="Mu C."/>
            <person name="Jiang W."/>
            <person name="Fu Q."/>
            <person name="Fu X."/>
            <person name="Miao Y."/>
            <person name="Liu J."/>
            <person name="Yu Q."/>
            <person name="Li R."/>
            <person name="Liao H."/>
            <person name="Li X."/>
            <person name="Kong Y."/>
            <person name="Jiang Z."/>
            <person name="Chourrout D."/>
            <person name="Li R."/>
            <person name="Bao Z."/>
        </authorList>
    </citation>
    <scope>NUCLEOTIDE SEQUENCE [LARGE SCALE GENOMIC DNA]</scope>
    <source>
        <strain evidence="4 5">PY_sf001</strain>
    </source>
</reference>
<dbReference type="InterPro" id="IPR000315">
    <property type="entry name" value="Znf_B-box"/>
</dbReference>
<dbReference type="EMBL" id="NEDP02001908">
    <property type="protein sequence ID" value="OWF52197.1"/>
    <property type="molecule type" value="Genomic_DNA"/>
</dbReference>
<organism evidence="4 5">
    <name type="scientific">Mizuhopecten yessoensis</name>
    <name type="common">Japanese scallop</name>
    <name type="synonym">Patinopecten yessoensis</name>
    <dbReference type="NCBI Taxonomy" id="6573"/>
    <lineage>
        <taxon>Eukaryota</taxon>
        <taxon>Metazoa</taxon>
        <taxon>Spiralia</taxon>
        <taxon>Lophotrochozoa</taxon>
        <taxon>Mollusca</taxon>
        <taxon>Bivalvia</taxon>
        <taxon>Autobranchia</taxon>
        <taxon>Pteriomorphia</taxon>
        <taxon>Pectinida</taxon>
        <taxon>Pectinoidea</taxon>
        <taxon>Pectinidae</taxon>
        <taxon>Mizuhopecten</taxon>
    </lineage>
</organism>
<keyword evidence="2" id="KW-0175">Coiled coil</keyword>
<comment type="caution">
    <text evidence="4">The sequence shown here is derived from an EMBL/GenBank/DDBJ whole genome shotgun (WGS) entry which is preliminary data.</text>
</comment>
<dbReference type="Gene3D" id="3.30.160.60">
    <property type="entry name" value="Classic Zinc Finger"/>
    <property type="match status" value="1"/>
</dbReference>
<dbReference type="Gene3D" id="2.120.10.30">
    <property type="entry name" value="TolB, C-terminal domain"/>
    <property type="match status" value="1"/>
</dbReference>
<feature type="coiled-coil region" evidence="2">
    <location>
        <begin position="162"/>
        <end position="225"/>
    </location>
</feature>
<keyword evidence="1" id="KW-0862">Zinc</keyword>
<evidence type="ECO:0000313" key="5">
    <source>
        <dbReference type="Proteomes" id="UP000242188"/>
    </source>
</evidence>
<keyword evidence="5" id="KW-1185">Reference proteome</keyword>
<name>A0A210QU04_MIZYE</name>
<dbReference type="SUPFAM" id="SSF63829">
    <property type="entry name" value="Calcium-dependent phosphotriesterase"/>
    <property type="match status" value="1"/>
</dbReference>
<dbReference type="GO" id="GO:0008270">
    <property type="term" value="F:zinc ion binding"/>
    <property type="evidence" value="ECO:0007669"/>
    <property type="project" value="UniProtKB-KW"/>
</dbReference>
<evidence type="ECO:0000313" key="4">
    <source>
        <dbReference type="EMBL" id="OWF52197.1"/>
    </source>
</evidence>
<dbReference type="Proteomes" id="UP000242188">
    <property type="component" value="Unassembled WGS sequence"/>
</dbReference>
<evidence type="ECO:0000259" key="3">
    <source>
        <dbReference type="PROSITE" id="PS50119"/>
    </source>
</evidence>